<accession>A0A6M4MG76</accession>
<evidence type="ECO:0000256" key="1">
    <source>
        <dbReference type="SAM" id="Phobius"/>
    </source>
</evidence>
<keyword evidence="3" id="KW-1185">Reference proteome</keyword>
<dbReference type="Proteomes" id="UP000219285">
    <property type="component" value="Chromosome"/>
</dbReference>
<protein>
    <submittedName>
        <fullName evidence="2">Prepilin-type N-terminal cleavage/methylation domain-containing protein</fullName>
    </submittedName>
</protein>
<dbReference type="KEGG" id="apel:CA267_015655"/>
<evidence type="ECO:0000313" key="3">
    <source>
        <dbReference type="Proteomes" id="UP000219285"/>
    </source>
</evidence>
<evidence type="ECO:0000313" key="2">
    <source>
        <dbReference type="EMBL" id="QJR82083.1"/>
    </source>
</evidence>
<gene>
    <name evidence="2" type="ORF">CA267_015655</name>
</gene>
<dbReference type="AlphaFoldDB" id="A0A6M4MG76"/>
<name>A0A6M4MG76_9ALTE</name>
<dbReference type="InterPro" id="IPR045584">
    <property type="entry name" value="Pilin-like"/>
</dbReference>
<reference evidence="2 3" key="2">
    <citation type="submission" date="2020-04" db="EMBL/GenBank/DDBJ databases">
        <title>Complete genome sequence of Alteromonas pelagimontana 5.12T.</title>
        <authorList>
            <person name="Sinha R.K."/>
            <person name="Krishnan K.P."/>
            <person name="Kurian J.P."/>
        </authorList>
    </citation>
    <scope>NUCLEOTIDE SEQUENCE [LARGE SCALE GENOMIC DNA]</scope>
    <source>
        <strain evidence="2 3">5.12</strain>
    </source>
</reference>
<dbReference type="Gene3D" id="3.30.700.10">
    <property type="entry name" value="Glycoprotein, Type 4 Pilin"/>
    <property type="match status" value="1"/>
</dbReference>
<keyword evidence="1" id="KW-0812">Transmembrane</keyword>
<dbReference type="InterPro" id="IPR012902">
    <property type="entry name" value="N_methyl_site"/>
</dbReference>
<organism evidence="2 3">
    <name type="scientific">Alteromonas pelagimontana</name>
    <dbReference type="NCBI Taxonomy" id="1858656"/>
    <lineage>
        <taxon>Bacteria</taxon>
        <taxon>Pseudomonadati</taxon>
        <taxon>Pseudomonadota</taxon>
        <taxon>Gammaproteobacteria</taxon>
        <taxon>Alteromonadales</taxon>
        <taxon>Alteromonadaceae</taxon>
        <taxon>Alteromonas/Salinimonas group</taxon>
        <taxon>Alteromonas</taxon>
    </lineage>
</organism>
<keyword evidence="1" id="KW-0472">Membrane</keyword>
<sequence>MTSSQVQSPPYGLTLTELLVVMGLIGLLLTLAIPSYVDLQHQQLLRKTLTQTRLLFREAQSLAMVESKTTRLQITTGASWCLAITRQTSCNCLIESDCAVAGREYKVSAAKTPILLFHSTFVPANSTSFDSTGLSYGFAGSLTFKIAERQAKLILSNLGRVRVCMAQGQLSGVPQC</sequence>
<feature type="transmembrane region" description="Helical" evidence="1">
    <location>
        <begin position="18"/>
        <end position="37"/>
    </location>
</feature>
<dbReference type="NCBIfam" id="TIGR02532">
    <property type="entry name" value="IV_pilin_GFxxxE"/>
    <property type="match status" value="1"/>
</dbReference>
<dbReference type="RefSeq" id="WP_075610272.1">
    <property type="nucleotide sequence ID" value="NZ_CP052766.1"/>
</dbReference>
<proteinExistence type="predicted"/>
<keyword evidence="1" id="KW-1133">Transmembrane helix</keyword>
<dbReference type="SUPFAM" id="SSF54523">
    <property type="entry name" value="Pili subunits"/>
    <property type="match status" value="1"/>
</dbReference>
<reference evidence="3" key="1">
    <citation type="submission" date="2014-12" db="EMBL/GenBank/DDBJ databases">
        <title>Complete genome sequence of a multi-drug resistant Klebsiella pneumoniae.</title>
        <authorList>
            <person name="Hua X."/>
            <person name="Chen Q."/>
            <person name="Li X."/>
            <person name="Feng Y."/>
            <person name="Ruan Z."/>
            <person name="Yu Y."/>
        </authorList>
    </citation>
    <scope>NUCLEOTIDE SEQUENCE [LARGE SCALE GENOMIC DNA]</scope>
    <source>
        <strain evidence="3">5.12</strain>
    </source>
</reference>
<dbReference type="EMBL" id="CP052766">
    <property type="protein sequence ID" value="QJR82083.1"/>
    <property type="molecule type" value="Genomic_DNA"/>
</dbReference>